<reference evidence="3" key="1">
    <citation type="journal article" date="2019" name="Int. J. Syst. Evol. Microbiol.">
        <title>The Global Catalogue of Microorganisms (GCM) 10K type strain sequencing project: providing services to taxonomists for standard genome sequencing and annotation.</title>
        <authorList>
            <consortium name="The Broad Institute Genomics Platform"/>
            <consortium name="The Broad Institute Genome Sequencing Center for Infectious Disease"/>
            <person name="Wu L."/>
            <person name="Ma J."/>
        </authorList>
    </citation>
    <scope>NUCLEOTIDE SEQUENCE [LARGE SCALE GENOMIC DNA]</scope>
    <source>
        <strain evidence="3">TBRC 7912</strain>
    </source>
</reference>
<accession>A0ABV8F6B7</accession>
<dbReference type="EMBL" id="JBHSBC010000030">
    <property type="protein sequence ID" value="MFC3983436.1"/>
    <property type="molecule type" value="Genomic_DNA"/>
</dbReference>
<comment type="caution">
    <text evidence="2">The sequence shown here is derived from an EMBL/GenBank/DDBJ whole genome shotgun (WGS) entry which is preliminary data.</text>
</comment>
<name>A0ABV8F6B7_9ACTN</name>
<feature type="region of interest" description="Disordered" evidence="1">
    <location>
        <begin position="1"/>
        <end position="35"/>
    </location>
</feature>
<evidence type="ECO:0000256" key="1">
    <source>
        <dbReference type="SAM" id="MobiDB-lite"/>
    </source>
</evidence>
<gene>
    <name evidence="2" type="ORF">ACFOYY_25130</name>
</gene>
<dbReference type="Proteomes" id="UP001595698">
    <property type="component" value="Unassembled WGS sequence"/>
</dbReference>
<evidence type="ECO:0000313" key="2">
    <source>
        <dbReference type="EMBL" id="MFC3983436.1"/>
    </source>
</evidence>
<dbReference type="RefSeq" id="WP_386192592.1">
    <property type="nucleotide sequence ID" value="NZ_JBHSBC010000030.1"/>
</dbReference>
<feature type="compositionally biased region" description="Polar residues" evidence="1">
    <location>
        <begin position="18"/>
        <end position="30"/>
    </location>
</feature>
<evidence type="ECO:0000313" key="3">
    <source>
        <dbReference type="Proteomes" id="UP001595698"/>
    </source>
</evidence>
<proteinExistence type="predicted"/>
<protein>
    <submittedName>
        <fullName evidence="2">Uncharacterized protein</fullName>
    </submittedName>
</protein>
<sequence>MHREDLGDVLLGEPVLPSDQQVGDESSTASIFDPGNLQTEKLGELVLVDDLWSTRPLGFGVVG</sequence>
<keyword evidence="3" id="KW-1185">Reference proteome</keyword>
<organism evidence="2 3">
    <name type="scientific">Streptosporangium jomthongense</name>
    <dbReference type="NCBI Taxonomy" id="1193683"/>
    <lineage>
        <taxon>Bacteria</taxon>
        <taxon>Bacillati</taxon>
        <taxon>Actinomycetota</taxon>
        <taxon>Actinomycetes</taxon>
        <taxon>Streptosporangiales</taxon>
        <taxon>Streptosporangiaceae</taxon>
        <taxon>Streptosporangium</taxon>
    </lineage>
</organism>